<feature type="compositionally biased region" description="Polar residues" evidence="3">
    <location>
        <begin position="267"/>
        <end position="282"/>
    </location>
</feature>
<evidence type="ECO:0000256" key="3">
    <source>
        <dbReference type="SAM" id="MobiDB-lite"/>
    </source>
</evidence>
<feature type="compositionally biased region" description="Polar residues" evidence="3">
    <location>
        <begin position="2973"/>
        <end position="2986"/>
    </location>
</feature>
<dbReference type="InterPro" id="IPR023152">
    <property type="entry name" value="RasGAP_CS"/>
</dbReference>
<feature type="region of interest" description="Disordered" evidence="3">
    <location>
        <begin position="1008"/>
        <end position="1032"/>
    </location>
</feature>
<dbReference type="PANTHER" id="PTHR10194:SF142">
    <property type="entry name" value="NEUROFIBROMIN"/>
    <property type="match status" value="1"/>
</dbReference>
<dbReference type="CDD" id="cd05392">
    <property type="entry name" value="RasGAP_Neurofibromin_like"/>
    <property type="match status" value="1"/>
</dbReference>
<evidence type="ECO:0000313" key="7">
    <source>
        <dbReference type="Proteomes" id="UP000319731"/>
    </source>
</evidence>
<dbReference type="SUPFAM" id="SSF48350">
    <property type="entry name" value="GTPase activation domain, GAP"/>
    <property type="match status" value="1"/>
</dbReference>
<evidence type="ECO:0000256" key="2">
    <source>
        <dbReference type="ARBA" id="ARBA00022553"/>
    </source>
</evidence>
<organism evidence="6 7">
    <name type="scientific">Synchytrium microbalum</name>
    <dbReference type="NCBI Taxonomy" id="1806994"/>
    <lineage>
        <taxon>Eukaryota</taxon>
        <taxon>Fungi</taxon>
        <taxon>Fungi incertae sedis</taxon>
        <taxon>Chytridiomycota</taxon>
        <taxon>Chytridiomycota incertae sedis</taxon>
        <taxon>Chytridiomycetes</taxon>
        <taxon>Synchytriales</taxon>
        <taxon>Synchytriaceae</taxon>
        <taxon>Synchytrium</taxon>
    </lineage>
</organism>
<dbReference type="GeneID" id="42007028"/>
<evidence type="ECO:0000259" key="4">
    <source>
        <dbReference type="PROSITE" id="PS50018"/>
    </source>
</evidence>
<gene>
    <name evidence="6" type="ORF">SmJEL517_g05805</name>
</gene>
<dbReference type="PROSITE" id="PS00509">
    <property type="entry name" value="RAS_GTPASE_ACTIV_1"/>
    <property type="match status" value="1"/>
</dbReference>
<dbReference type="InterPro" id="IPR008936">
    <property type="entry name" value="Rho_GTPase_activation_prot"/>
</dbReference>
<dbReference type="Pfam" id="PF21877">
    <property type="entry name" value="PH_NF1"/>
    <property type="match status" value="1"/>
</dbReference>
<name>A0A507BZG6_9FUNG</name>
<dbReference type="InterPro" id="IPR011993">
    <property type="entry name" value="PH-like_dom_sf"/>
</dbReference>
<feature type="domain" description="Ras-GAP" evidence="4">
    <location>
        <begin position="1519"/>
        <end position="1712"/>
    </location>
</feature>
<dbReference type="RefSeq" id="XP_031022276.1">
    <property type="nucleotide sequence ID" value="XM_031171731.1"/>
</dbReference>
<evidence type="ECO:0000256" key="1">
    <source>
        <dbReference type="ARBA" id="ARBA00022468"/>
    </source>
</evidence>
<dbReference type="PANTHER" id="PTHR10194">
    <property type="entry name" value="RAS GTPASE-ACTIVATING PROTEINS"/>
    <property type="match status" value="1"/>
</dbReference>
<dbReference type="SMART" id="SM00323">
    <property type="entry name" value="RasGAP"/>
    <property type="match status" value="1"/>
</dbReference>
<dbReference type="EMBL" id="QEAO01000060">
    <property type="protein sequence ID" value="TPX30663.1"/>
    <property type="molecule type" value="Genomic_DNA"/>
</dbReference>
<dbReference type="GO" id="GO:0005096">
    <property type="term" value="F:GTPase activator activity"/>
    <property type="evidence" value="ECO:0007669"/>
    <property type="project" value="UniProtKB-KW"/>
</dbReference>
<dbReference type="OrthoDB" id="28245at2759"/>
<accession>A0A507BZG6</accession>
<dbReference type="InterPro" id="IPR054071">
    <property type="entry name" value="PH_NF1"/>
</dbReference>
<keyword evidence="2" id="KW-0597">Phosphoprotein</keyword>
<dbReference type="PROSITE" id="PS50191">
    <property type="entry name" value="CRAL_TRIO"/>
    <property type="match status" value="1"/>
</dbReference>
<feature type="domain" description="CRAL-TRIO" evidence="5">
    <location>
        <begin position="1916"/>
        <end position="2070"/>
    </location>
</feature>
<comment type="caution">
    <text evidence="6">The sequence shown here is derived from an EMBL/GenBank/DDBJ whole genome shotgun (WGS) entry which is preliminary data.</text>
</comment>
<evidence type="ECO:0000313" key="6">
    <source>
        <dbReference type="EMBL" id="TPX30663.1"/>
    </source>
</evidence>
<feature type="compositionally biased region" description="Gly residues" evidence="3">
    <location>
        <begin position="219"/>
        <end position="228"/>
    </location>
</feature>
<dbReference type="InterPro" id="IPR001936">
    <property type="entry name" value="RasGAP_dom"/>
</dbReference>
<evidence type="ECO:0000259" key="5">
    <source>
        <dbReference type="PROSITE" id="PS50191"/>
    </source>
</evidence>
<feature type="region of interest" description="Disordered" evidence="3">
    <location>
        <begin position="267"/>
        <end position="300"/>
    </location>
</feature>
<reference evidence="6 7" key="1">
    <citation type="journal article" date="2019" name="Sci. Rep.">
        <title>Comparative genomics of chytrid fungi reveal insights into the obligate biotrophic and pathogenic lifestyle of Synchytrium endobioticum.</title>
        <authorList>
            <person name="van de Vossenberg B.T.L.H."/>
            <person name="Warris S."/>
            <person name="Nguyen H.D.T."/>
            <person name="van Gent-Pelzer M.P.E."/>
            <person name="Joly D.L."/>
            <person name="van de Geest H.C."/>
            <person name="Bonants P.J.M."/>
            <person name="Smith D.S."/>
            <person name="Levesque C.A."/>
            <person name="van der Lee T.A.J."/>
        </authorList>
    </citation>
    <scope>NUCLEOTIDE SEQUENCE [LARGE SCALE GENOMIC DNA]</scope>
    <source>
        <strain evidence="6 7">JEL517</strain>
    </source>
</reference>
<dbReference type="Gene3D" id="3.40.525.10">
    <property type="entry name" value="CRAL-TRIO lipid binding domain"/>
    <property type="match status" value="1"/>
</dbReference>
<dbReference type="Proteomes" id="UP000319731">
    <property type="component" value="Unassembled WGS sequence"/>
</dbReference>
<keyword evidence="1" id="KW-0343">GTPase activation</keyword>
<dbReference type="STRING" id="1806994.A0A507BZG6"/>
<dbReference type="Gene3D" id="1.10.506.10">
    <property type="entry name" value="GTPase Activation - p120gap, domain 1"/>
    <property type="match status" value="2"/>
</dbReference>
<feature type="compositionally biased region" description="Low complexity" evidence="3">
    <location>
        <begin position="229"/>
        <end position="238"/>
    </location>
</feature>
<evidence type="ECO:0008006" key="8">
    <source>
        <dbReference type="Google" id="ProtNLM"/>
    </source>
</evidence>
<dbReference type="PROSITE" id="PS50018">
    <property type="entry name" value="RAS_GTPASE_ACTIV_2"/>
    <property type="match status" value="1"/>
</dbReference>
<dbReference type="InterPro" id="IPR016024">
    <property type="entry name" value="ARM-type_fold"/>
</dbReference>
<dbReference type="InterPro" id="IPR001251">
    <property type="entry name" value="CRAL-TRIO_dom"/>
</dbReference>
<dbReference type="InterPro" id="IPR039360">
    <property type="entry name" value="Ras_GTPase"/>
</dbReference>
<dbReference type="Pfam" id="PF13716">
    <property type="entry name" value="CRAL_TRIO_2"/>
    <property type="match status" value="1"/>
</dbReference>
<dbReference type="Gene3D" id="2.30.29.30">
    <property type="entry name" value="Pleckstrin-homology domain (PH domain)/Phosphotyrosine-binding domain (PTB)"/>
    <property type="match status" value="1"/>
</dbReference>
<feature type="region of interest" description="Disordered" evidence="3">
    <location>
        <begin position="216"/>
        <end position="238"/>
    </location>
</feature>
<feature type="region of interest" description="Disordered" evidence="3">
    <location>
        <begin position="2971"/>
        <end position="2992"/>
    </location>
</feature>
<sequence length="3048" mass="331703">MSDNTNTKLLVILVQRVAEKASRILVYLSALPVNSNVSIQVLESDTVFVQTVQSLIELSQYRLKEVAGALTSLLDAVSKGSGNPGDDAFVKEEVMHSQLYVLRMLANCLAYSWKCFREGLAASNAKPATPHSLFPDSPTLHRISIMTSPNGPAQISPAAGGPPSPTYDDHFQPLDDQLAKYILNVVARFFNTSSSTINTDIISHQVGSGPGWSLMDWGGQDGHPGPTGTGTTKSKSISGALRGSLSLSSLSNLSSIHNSSTGLSGSMQGLYNTVSQSGSPQIRDSPPQSPLTGSGPGSEISQEIQRAAGRVLFYISAANWPTVFSRIKARFGGFTAAGPAEYEGDLTEFKMLEWCSLNRARLGQVLNEFTTYSPKFSKRTAHYALIVLRRVIWNWIETFPLELVALFSSQKKLEGGPDVLFDSLFAMSESSKRKSVFWPTLTMLLILCPDILYNVGMQGASNQSKSLKGHPSLSSSVNKAAFLETMKKSLKTRGAGDAAALCYVDICRASTYVSKQDGSALRMIVPNIENELKDKLFDPAVPVNPPGPPGASGDNAVDQKLMTECLTALFKLNTWTTLRGLVPIMLDSAAPMSFKVVLVKSCYSIVSEIPLPWNPTIDASLAKPLRDLFLEAIGKAGTVDPKNKKLASFISSQTDKKAKRAVEEITEKNDIIYYILRTWCRCPLLAIAADHTILSPESLRALLAGIATCTIDPSSGIRNKAAEAILQIFDPEFIPQWDGTRPDWRAPLDDGDLTETSNTLRRFWRISSQILLSLGKLVLDVKGEIDKTSVAADLVASGAAAGTTGSLSSIRYLFELVRELLRRRNEHLRRYSPSDLSIATSVPDRLAASVALEVALLVFVCCSEPDVSICAVQCLGFLVEEAEITGEAPSAHPTWSISDFSGLELGPVPDDDSNAGTLRHGQSGNNQNTIGTSLLTVVENISMYRDMIALLNHGVRGQRGLQKRMRACLRNFERPTAGNMGAWEEVYRRWRSLSQFITSKSYPASINSEMDKESLTGSRSNFRAPPPRPSITNAAEYPEDRGEWQNYTGFLCALGGCCLLASELSAMSTPPAASPYQNPQASASSASLATVATSSSGEFSSFGFDAGDTSSLEGGQQSFANSQLMGAYAAAKKMVERFVSEMVDLLVADNAVVREVVKEFLGSEMAPGLYGILFAQLETTSSRFFDPNTGEALCSERHTLLVESMISVLRIILERAEELAERGDPLAAVDFGGLLLQITLYLSRLGVLPGQQSASMKGKIRLCQLVEKLVEKKQIVGLRQEIKLRNRLVELILEWNSEFSFVGREALMDVVSGTVSDDLSISKNQKLPRDLDLEAMKAMVALLAGLPLQPTTSEMLGSINANDASAENKGRLFYKYFSFFLKVLQKCKLLETIETTHTAPGATLTADLQNLLAKSKEMIQYLGPLKDYTILALSNLLSSNIDIGLKFSLSMGYHEDSKTRAAFIQVLTNVLSMGAADQFEGLGNEERGQTDRYEKLMDLILEPGMEIVKALCEVAPVSESDEIAQVLLSLFEARGQSIRLLAAVIAIEVMKTDSPTNLFRRNSIATRMLTIFGRLNGQDYLHLTLGPILRDLVSRQPSPSFEVDPIKLGATDDLAKNLKNLTTVTQGFLDAILSSGPKFPRQLREVCEHIAKAVSERFPEARITAVGGFVFLRFLCPAIVSPEGADLVPQIQSKDLRRGLLLITKVIQNLANNVLFGSKETYMLSMNELLKENVTRVHTFLKDIANVAGYPAPESLPVSPIGARLHENDVYRLHRHLVLNQDRLEKFAATVKQLPTTTQPTSPEGKKLTVRPGESISRVTTTGSLNAVEALAGAGDASVDVADIAASSRRHAFAALSTLLTQLGPPIEVSRLEANDITMHARRRSALGGTIMRPGASATGQLVSEFMTRVESRAGSAKAIEQMRELKFFFDAGMSKERRPVLYYIAHKVVPETMDMELLVYHILKTMKPFVSSPFEVVLDATQFSAANEWSPEWIARLEKLLPYDAATSMSSLYIFNANMALRKYSKKFPKYQGKLGKRVLFYSNLSEFGEHITDLRLPKSTVALEKEVTATFAAVNKVTSYRQQMPVVIKVNQEMIQITSVKKQDILGYTSIMNDVFHVSDIESVGSSPTKPDDQEFTFKIVERVGSFGDGIGASSTAVSVVTFSSAKRDLVLQSVRAAIARFQLSKPANIIADQRTLRPSDVPGTLLNMALLNIGSEDPNLRLASYNLLCALSMAFSFDVGNQLLSAKGLCIPANNHGFVISISQRLAATEQHLTLEFLLECGLGFAKSNKELKHHCLEYMAPWLSNLGAFARAGTLQVAEGSVEDAYSQQLNKLRDVLKSLIDITVKEREMDPLVQATVWTALGRVDEFVPIVLDSFIQGAVESGVGSVQTEVLANTTVTLASVNVNIVAGKIISRIRRVLAATALNPTQSLVDHPSWMEVAVLIRFALMLSFNNRLNVQQYAAELVHIGCLVFGLGSLGTRASLRGAMINVVQSVCTSMDLDDASLGTLQIILNELSESRGAAVFGVVATSAANTGKQWSNANANAAFMHYSETQSTDMAKDVPLSSVETVVNMLLDVLTYGTIDPEQSSTWKARWMSLIASTAFQYNPAVQPRAFVALGCLARDDVDDDLLHQILVALRGALTLFEDNDCSLIVSIIMALCNIVGGLTDESRYLRTIFWLAIALLQIGHVPIFQSALLLLQVSLRTLEAQGLFEEEGIAPPLMQARGAIIEAAGQLDAASGIHFRNDFPFAIAATLLKGLRHPSTRTATTSVLLTFLRIAARNPPDLRRTADTTTTRIGTDRLGYLVPLLPGSDHIRQLLATAGIQNPELDPEAEMPYTPISNAVPAFGSRDALSRGTTPASNQTRKKIWNAPRMLDNFVINETTSITLAASVLVTMLENVEYESETLFIYGFVAETAQSAPEVFSLLYESLYGKMMQALSTSQSPPIIEAVQSILKAVVALPPNQQPPRVNTPSPANTIQPKKPGQPQQLAGLVFGVHASQVLNELGFQGLAECGSFAGVARQKKVKQAALCCAVVESIISL</sequence>
<dbReference type="InterPro" id="IPR036865">
    <property type="entry name" value="CRAL-TRIO_dom_sf"/>
</dbReference>
<protein>
    <recommendedName>
        <fullName evidence="8">Ras-GAP domain-containing protein</fullName>
    </recommendedName>
</protein>
<proteinExistence type="predicted"/>
<keyword evidence="7" id="KW-1185">Reference proteome</keyword>
<dbReference type="Pfam" id="PF00616">
    <property type="entry name" value="RasGAP"/>
    <property type="match status" value="2"/>
</dbReference>
<dbReference type="SUPFAM" id="SSF48371">
    <property type="entry name" value="ARM repeat"/>
    <property type="match status" value="1"/>
</dbReference>